<dbReference type="EMBL" id="BMNG01000010">
    <property type="protein sequence ID" value="GGO48955.1"/>
    <property type="molecule type" value="Genomic_DNA"/>
</dbReference>
<accession>A0ABQ2MAX0</accession>
<dbReference type="SUPFAM" id="SSF53474">
    <property type="entry name" value="alpha/beta-Hydrolases"/>
    <property type="match status" value="1"/>
</dbReference>
<name>A0ABQ2MAX0_9ACTN</name>
<proteinExistence type="predicted"/>
<organism evidence="3 4">
    <name type="scientific">Streptomyces lasiicapitis</name>
    <dbReference type="NCBI Taxonomy" id="1923961"/>
    <lineage>
        <taxon>Bacteria</taxon>
        <taxon>Bacillati</taxon>
        <taxon>Actinomycetota</taxon>
        <taxon>Actinomycetes</taxon>
        <taxon>Kitasatosporales</taxon>
        <taxon>Streptomycetaceae</taxon>
        <taxon>Streptomyces</taxon>
    </lineage>
</organism>
<dbReference type="InterPro" id="IPR029058">
    <property type="entry name" value="AB_hydrolase_fold"/>
</dbReference>
<evidence type="ECO:0000313" key="3">
    <source>
        <dbReference type="EMBL" id="GGO48955.1"/>
    </source>
</evidence>
<keyword evidence="4" id="KW-1185">Reference proteome</keyword>
<evidence type="ECO:0000259" key="2">
    <source>
        <dbReference type="SMART" id="SM00824"/>
    </source>
</evidence>
<reference evidence="4" key="1">
    <citation type="journal article" date="2019" name="Int. J. Syst. Evol. Microbiol.">
        <title>The Global Catalogue of Microorganisms (GCM) 10K type strain sequencing project: providing services to taxonomists for standard genome sequencing and annotation.</title>
        <authorList>
            <consortium name="The Broad Institute Genomics Platform"/>
            <consortium name="The Broad Institute Genome Sequencing Center for Infectious Disease"/>
            <person name="Wu L."/>
            <person name="Ma J."/>
        </authorList>
    </citation>
    <scope>NUCLEOTIDE SEQUENCE [LARGE SCALE GENOMIC DNA]</scope>
    <source>
        <strain evidence="4">CGMCC 4.7349</strain>
    </source>
</reference>
<dbReference type="Proteomes" id="UP000656881">
    <property type="component" value="Unassembled WGS sequence"/>
</dbReference>
<feature type="compositionally biased region" description="Low complexity" evidence="1">
    <location>
        <begin position="159"/>
        <end position="168"/>
    </location>
</feature>
<dbReference type="RefSeq" id="WP_189175433.1">
    <property type="nucleotide sequence ID" value="NZ_BMNG01000010.1"/>
</dbReference>
<evidence type="ECO:0000313" key="4">
    <source>
        <dbReference type="Proteomes" id="UP000656881"/>
    </source>
</evidence>
<dbReference type="SMART" id="SM00824">
    <property type="entry name" value="PKS_TE"/>
    <property type="match status" value="1"/>
</dbReference>
<protein>
    <recommendedName>
        <fullName evidence="2">Thioesterase TesA-like domain-containing protein</fullName>
    </recommendedName>
</protein>
<sequence length="201" mass="21521">MVMAASRVRPVFEAPDAVPALAPITLASGPGIPLLCFAPTMAPSGPHYFSRFAPVFAGERDVTVLPHPGFAPGEALPATRDAVVRFQAEAVRRRAGDQPFVLLGYSSGGWMVNAVTALLEKEGGGPAAVVLLDTYTARRRWRPRTTGSPSGRSRTRTPTSPAATSRSWRATRSRRRSMCEPGWTPAGTTTPSRQPLLDNNL</sequence>
<feature type="compositionally biased region" description="Polar residues" evidence="1">
    <location>
        <begin position="145"/>
        <end position="158"/>
    </location>
</feature>
<gene>
    <name evidence="3" type="ORF">GCM10012286_45770</name>
</gene>
<dbReference type="InterPro" id="IPR001031">
    <property type="entry name" value="Thioesterase"/>
</dbReference>
<dbReference type="InterPro" id="IPR020802">
    <property type="entry name" value="TesA-like"/>
</dbReference>
<feature type="domain" description="Thioesterase TesA-like" evidence="2">
    <location>
        <begin position="35"/>
        <end position="184"/>
    </location>
</feature>
<comment type="caution">
    <text evidence="3">The sequence shown here is derived from an EMBL/GenBank/DDBJ whole genome shotgun (WGS) entry which is preliminary data.</text>
</comment>
<feature type="compositionally biased region" description="Polar residues" evidence="1">
    <location>
        <begin position="186"/>
        <end position="201"/>
    </location>
</feature>
<evidence type="ECO:0000256" key="1">
    <source>
        <dbReference type="SAM" id="MobiDB-lite"/>
    </source>
</evidence>
<dbReference type="Pfam" id="PF00975">
    <property type="entry name" value="Thioesterase"/>
    <property type="match status" value="1"/>
</dbReference>
<dbReference type="Gene3D" id="3.40.50.1820">
    <property type="entry name" value="alpha/beta hydrolase"/>
    <property type="match status" value="1"/>
</dbReference>
<feature type="region of interest" description="Disordered" evidence="1">
    <location>
        <begin position="140"/>
        <end position="201"/>
    </location>
</feature>